<dbReference type="GO" id="GO:0031207">
    <property type="term" value="C:Sec62/Sec63 complex"/>
    <property type="evidence" value="ECO:0007669"/>
    <property type="project" value="TreeGrafter"/>
</dbReference>
<dbReference type="Proteomes" id="UP001485043">
    <property type="component" value="Unassembled WGS sequence"/>
</dbReference>
<reference evidence="2 3" key="1">
    <citation type="journal article" date="2024" name="Nat. Commun.">
        <title>Phylogenomics reveals the evolutionary origins of lichenization in chlorophyte algae.</title>
        <authorList>
            <person name="Puginier C."/>
            <person name="Libourel C."/>
            <person name="Otte J."/>
            <person name="Skaloud P."/>
            <person name="Haon M."/>
            <person name="Grisel S."/>
            <person name="Petersen M."/>
            <person name="Berrin J.G."/>
            <person name="Delaux P.M."/>
            <person name="Dal Grande F."/>
            <person name="Keller J."/>
        </authorList>
    </citation>
    <scope>NUCLEOTIDE SEQUENCE [LARGE SCALE GENOMIC DNA]</scope>
    <source>
        <strain evidence="2 3">SAG 2523</strain>
    </source>
</reference>
<name>A0AAW1SMP0_9CHLO</name>
<comment type="caution">
    <text evidence="2">The sequence shown here is derived from an EMBL/GenBank/DDBJ whole genome shotgun (WGS) entry which is preliminary data.</text>
</comment>
<feature type="transmembrane region" description="Helical" evidence="1">
    <location>
        <begin position="66"/>
        <end position="85"/>
    </location>
</feature>
<evidence type="ECO:0000313" key="2">
    <source>
        <dbReference type="EMBL" id="KAK9848100.1"/>
    </source>
</evidence>
<dbReference type="Gene3D" id="1.10.287.110">
    <property type="entry name" value="DnaJ domain"/>
    <property type="match status" value="1"/>
</dbReference>
<dbReference type="SUPFAM" id="SSF46565">
    <property type="entry name" value="Chaperone J-domain"/>
    <property type="match status" value="1"/>
</dbReference>
<keyword evidence="1" id="KW-1133">Transmembrane helix</keyword>
<evidence type="ECO:0000313" key="3">
    <source>
        <dbReference type="Proteomes" id="UP001485043"/>
    </source>
</evidence>
<keyword evidence="1" id="KW-0812">Transmembrane</keyword>
<dbReference type="GO" id="GO:0006620">
    <property type="term" value="P:post-translational protein targeting to endoplasmic reticulum membrane"/>
    <property type="evidence" value="ECO:0007669"/>
    <property type="project" value="TreeGrafter"/>
</dbReference>
<dbReference type="InterPro" id="IPR001623">
    <property type="entry name" value="DnaJ_domain"/>
</dbReference>
<dbReference type="GO" id="GO:0003723">
    <property type="term" value="F:RNA binding"/>
    <property type="evidence" value="ECO:0007669"/>
    <property type="project" value="TreeGrafter"/>
</dbReference>
<organism evidence="2 3">
    <name type="scientific">Apatococcus fuscideae</name>
    <dbReference type="NCBI Taxonomy" id="2026836"/>
    <lineage>
        <taxon>Eukaryota</taxon>
        <taxon>Viridiplantae</taxon>
        <taxon>Chlorophyta</taxon>
        <taxon>core chlorophytes</taxon>
        <taxon>Trebouxiophyceae</taxon>
        <taxon>Chlorellales</taxon>
        <taxon>Chlorellaceae</taxon>
        <taxon>Apatococcus</taxon>
    </lineage>
</organism>
<protein>
    <recommendedName>
        <fullName evidence="4">J domain-containing protein</fullName>
    </recommendedName>
</protein>
<proteinExistence type="predicted"/>
<dbReference type="GO" id="GO:0006614">
    <property type="term" value="P:SRP-dependent cotranslational protein targeting to membrane"/>
    <property type="evidence" value="ECO:0007669"/>
    <property type="project" value="TreeGrafter"/>
</dbReference>
<evidence type="ECO:0008006" key="4">
    <source>
        <dbReference type="Google" id="ProtNLM"/>
    </source>
</evidence>
<evidence type="ECO:0000256" key="1">
    <source>
        <dbReference type="SAM" id="Phobius"/>
    </source>
</evidence>
<gene>
    <name evidence="2" type="ORF">WJX84_012284</name>
</gene>
<keyword evidence="3" id="KW-1185">Reference proteome</keyword>
<dbReference type="InterPro" id="IPR036869">
    <property type="entry name" value="J_dom_sf"/>
</dbReference>
<dbReference type="PANTHER" id="PTHR24075:SF0">
    <property type="entry name" value="TRANSLOCATION PROTEIN SEC63 HOMOLOG"/>
    <property type="match status" value="1"/>
</dbReference>
<dbReference type="EMBL" id="JALJOV010001423">
    <property type="protein sequence ID" value="KAK9848100.1"/>
    <property type="molecule type" value="Genomic_DNA"/>
</dbReference>
<sequence>MAETVGNSALFGIFLLSLLSLVLIPYTIYRLCFAEHEEQSVQPWSSGKSRSQGLPRWAQGLFSRNTLILLGLWLLWALLLVWVSYSAKEIKPFDPYSILQLEPGATEKDVKKAYRNLSLK</sequence>
<dbReference type="CDD" id="cd06257">
    <property type="entry name" value="DnaJ"/>
    <property type="match status" value="1"/>
</dbReference>
<dbReference type="AlphaFoldDB" id="A0AAW1SMP0"/>
<accession>A0AAW1SMP0</accession>
<dbReference type="GO" id="GO:0008320">
    <property type="term" value="F:protein transmembrane transporter activity"/>
    <property type="evidence" value="ECO:0007669"/>
    <property type="project" value="TreeGrafter"/>
</dbReference>
<feature type="transmembrane region" description="Helical" evidence="1">
    <location>
        <begin position="6"/>
        <end position="29"/>
    </location>
</feature>
<keyword evidence="1" id="KW-0472">Membrane</keyword>
<dbReference type="PANTHER" id="PTHR24075">
    <property type="entry name" value="SEC63 DOMAIN-CONTAINING"/>
    <property type="match status" value="1"/>
</dbReference>